<evidence type="ECO:0000313" key="9">
    <source>
        <dbReference type="Proteomes" id="UP001630969"/>
    </source>
</evidence>
<keyword evidence="9" id="KW-1185">Reference proteome</keyword>
<keyword evidence="3 5" id="KW-0732">Signal</keyword>
<evidence type="ECO:0000256" key="2">
    <source>
        <dbReference type="ARBA" id="ARBA00008150"/>
    </source>
</evidence>
<dbReference type="Pfam" id="PF03888">
    <property type="entry name" value="MucB_RseB"/>
    <property type="match status" value="1"/>
</dbReference>
<dbReference type="RefSeq" id="WP_408791760.1">
    <property type="nucleotide sequence ID" value="NZ_JBGXBU010000011.1"/>
</dbReference>
<feature type="domain" description="MucB/RseB N-terminal" evidence="6">
    <location>
        <begin position="25"/>
        <end position="202"/>
    </location>
</feature>
<evidence type="ECO:0000313" key="8">
    <source>
        <dbReference type="EMBL" id="MFM4894821.1"/>
    </source>
</evidence>
<comment type="caution">
    <text evidence="8">The sequence shown here is derived from an EMBL/GenBank/DDBJ whole genome shotgun (WGS) entry which is preliminary data.</text>
</comment>
<dbReference type="Gene3D" id="2.50.20.10">
    <property type="entry name" value="Lipoprotein localisation LolA/LolB/LppX"/>
    <property type="match status" value="1"/>
</dbReference>
<evidence type="ECO:0000256" key="5">
    <source>
        <dbReference type="SAM" id="SignalP"/>
    </source>
</evidence>
<feature type="chain" id="PRO_5045460194" evidence="5">
    <location>
        <begin position="22"/>
        <end position="326"/>
    </location>
</feature>
<dbReference type="GeneID" id="97222116"/>
<dbReference type="PANTHER" id="PTHR38782:SF1">
    <property type="entry name" value="SIGMA-E FACTOR REGULATORY PROTEIN RSEB"/>
    <property type="match status" value="1"/>
</dbReference>
<dbReference type="InterPro" id="IPR038484">
    <property type="entry name" value="MucB/RseB_C_sf"/>
</dbReference>
<comment type="similarity">
    <text evidence="2">Belongs to the RseB family.</text>
</comment>
<dbReference type="Proteomes" id="UP001630969">
    <property type="component" value="Unassembled WGS sequence"/>
</dbReference>
<comment type="subcellular location">
    <subcellularLocation>
        <location evidence="1">Periplasm</location>
    </subcellularLocation>
</comment>
<evidence type="ECO:0000259" key="6">
    <source>
        <dbReference type="Pfam" id="PF03888"/>
    </source>
</evidence>
<dbReference type="CDD" id="cd16327">
    <property type="entry name" value="RseB"/>
    <property type="match status" value="1"/>
</dbReference>
<accession>A0ABW9GUJ2</accession>
<dbReference type="PANTHER" id="PTHR38782">
    <property type="match status" value="1"/>
</dbReference>
<dbReference type="Pfam" id="PF17188">
    <property type="entry name" value="MucB_RseB_C"/>
    <property type="match status" value="1"/>
</dbReference>
<dbReference type="EMBL" id="JBGXBU010000011">
    <property type="protein sequence ID" value="MFM4894821.1"/>
    <property type="molecule type" value="Genomic_DNA"/>
</dbReference>
<organism evidence="8 9">
    <name type="scientific">Aeromonas bivalvium</name>
    <dbReference type="NCBI Taxonomy" id="440079"/>
    <lineage>
        <taxon>Bacteria</taxon>
        <taxon>Pseudomonadati</taxon>
        <taxon>Pseudomonadota</taxon>
        <taxon>Gammaproteobacteria</taxon>
        <taxon>Aeromonadales</taxon>
        <taxon>Aeromonadaceae</taxon>
        <taxon>Aeromonas</taxon>
    </lineage>
</organism>
<feature type="domain" description="MucB/RseB C-terminal" evidence="7">
    <location>
        <begin position="220"/>
        <end position="317"/>
    </location>
</feature>
<feature type="signal peptide" evidence="5">
    <location>
        <begin position="1"/>
        <end position="21"/>
    </location>
</feature>
<evidence type="ECO:0000259" key="7">
    <source>
        <dbReference type="Pfam" id="PF17188"/>
    </source>
</evidence>
<sequence>MRQFSRILLASALLICAKASADEMSAEALLQQMQRATTQQNFELAMVKARQGRLEPIRISHAIIDGKEVAHLSYLDGKAVEYLQRQDEFTFFENTHEPYTLKGGRFPGIWSTLVNMPLARVLASYDLVVAGRSRVAGRVSQVVRMVPKEADKYGFVLWLDEESHLLLRSDMIDKEGNLVEQVLGVDLDLMSAPSPWLVTLANSKLPHALTLEDAYPAPQQVLNWQVTWLPEGFKLLSQDKHQLVTTSTPVDYMMLSDGLVDLSVYVARVDPDQAVRQQLIRQGATSLVSFVNDVGVEITVVGEIPADTAKRIAESVRPLSRNETVQ</sequence>
<dbReference type="InterPro" id="IPR033436">
    <property type="entry name" value="MucB/RseB_C"/>
</dbReference>
<protein>
    <submittedName>
        <fullName evidence="8">MucB/RseB C-terminal domain-containing protein</fullName>
    </submittedName>
</protein>
<dbReference type="InterPro" id="IPR033434">
    <property type="entry name" value="MucB/RseB_N"/>
</dbReference>
<evidence type="ECO:0000256" key="3">
    <source>
        <dbReference type="ARBA" id="ARBA00022729"/>
    </source>
</evidence>
<name>A0ABW9GUJ2_9GAMM</name>
<proteinExistence type="inferred from homology"/>
<keyword evidence="4" id="KW-0574">Periplasm</keyword>
<gene>
    <name evidence="8" type="ORF">ACEUDJ_18420</name>
</gene>
<dbReference type="PIRSF" id="PIRSF005427">
    <property type="entry name" value="RseB"/>
    <property type="match status" value="1"/>
</dbReference>
<dbReference type="InterPro" id="IPR005588">
    <property type="entry name" value="MucB_RseB"/>
</dbReference>
<evidence type="ECO:0000256" key="4">
    <source>
        <dbReference type="ARBA" id="ARBA00022764"/>
    </source>
</evidence>
<reference evidence="8 9" key="1">
    <citation type="submission" date="2024-09" db="EMBL/GenBank/DDBJ databases">
        <title>Aeromonas strains Genome sequencing and assembly.</title>
        <authorList>
            <person name="Hu X."/>
            <person name="Tang B."/>
        </authorList>
    </citation>
    <scope>NUCLEOTIDE SEQUENCE [LARGE SCALE GENOMIC DNA]</scope>
    <source>
        <strain evidence="8 9">NB23SCDHY001</strain>
    </source>
</reference>
<dbReference type="Gene3D" id="3.30.200.100">
    <property type="entry name" value="MucB/RseB, C-terminal domain"/>
    <property type="match status" value="1"/>
</dbReference>
<evidence type="ECO:0000256" key="1">
    <source>
        <dbReference type="ARBA" id="ARBA00004418"/>
    </source>
</evidence>